<accession>A0A8J2NJA2</accession>
<evidence type="ECO:0000259" key="2">
    <source>
        <dbReference type="PROSITE" id="PS50014"/>
    </source>
</evidence>
<sequence length="432" mass="48798">MTSSEVRDVTRHTGASPLTDLISTCGVFGMFFDPAGFKIPAGVVFTSLFHYSGVLISSGSVLGCLLITGSKIKSLEIWDSIESIVNNGGNKVPCPADVLNELETKHNIGRGVAESELFFAVADHLVGLERDEEGDMMNLRLPEYEGPVEKPRHEWYCFHCHLGKKPLQGCSCCHRVYHPRCADTYSAIKSWSKRECPACVAVYESKRPDKMSVAKLNALANLTVERVRDKNFSVLNCSHRDIWTVAAGRKVINNWRHDWIVWKPIDLEEIRTKTLNDYYRTLEHFNLDCETVLHNLVIYFGSNGLLENKMASGAFAVLRNTLLHAIEEVRICCDCYERSLSKRSSLSFTIPCTNSHKVIWMRTETGLFWPAKVMRKDGNRFDVILFGGNHPRVWVVEEDTVDEMASQSSSEPGFREALQELHQFLNVSSNQS</sequence>
<dbReference type="EMBL" id="CAJVCH010026508">
    <property type="protein sequence ID" value="CAG7700544.1"/>
    <property type="molecule type" value="Genomic_DNA"/>
</dbReference>
<dbReference type="InterPro" id="IPR047269">
    <property type="entry name" value="ZMY11"/>
</dbReference>
<feature type="domain" description="Bromo" evidence="2">
    <location>
        <begin position="260"/>
        <end position="307"/>
    </location>
</feature>
<dbReference type="InterPro" id="IPR001487">
    <property type="entry name" value="Bromodomain"/>
</dbReference>
<dbReference type="GO" id="GO:0034243">
    <property type="term" value="P:regulation of transcription elongation by RNA polymerase II"/>
    <property type="evidence" value="ECO:0007669"/>
    <property type="project" value="InterPro"/>
</dbReference>
<evidence type="ECO:0000313" key="5">
    <source>
        <dbReference type="Proteomes" id="UP000708208"/>
    </source>
</evidence>
<dbReference type="PROSITE" id="PS50812">
    <property type="entry name" value="PWWP"/>
    <property type="match status" value="1"/>
</dbReference>
<dbReference type="InterPro" id="IPR000313">
    <property type="entry name" value="PWWP_dom"/>
</dbReference>
<protein>
    <submittedName>
        <fullName evidence="4">Uncharacterized protein</fullName>
    </submittedName>
</protein>
<comment type="caution">
    <text evidence="4">The sequence shown here is derived from an EMBL/GenBank/DDBJ whole genome shotgun (WGS) entry which is preliminary data.</text>
</comment>
<dbReference type="PANTHER" id="PTHR46379">
    <property type="entry name" value="ZINC FINGER MYND DOMAIN-CONTAINING"/>
    <property type="match status" value="1"/>
</dbReference>
<dbReference type="AlphaFoldDB" id="A0A8J2NJA2"/>
<dbReference type="GO" id="GO:0005634">
    <property type="term" value="C:nucleus"/>
    <property type="evidence" value="ECO:0007669"/>
    <property type="project" value="TreeGrafter"/>
</dbReference>
<name>A0A8J2NJA2_9HEXA</name>
<evidence type="ECO:0000259" key="3">
    <source>
        <dbReference type="PROSITE" id="PS50812"/>
    </source>
</evidence>
<dbReference type="PANTHER" id="PTHR46379:SF1">
    <property type="entry name" value="ZINC FINGER MYND DOMAIN-CONTAINING PROTEIN 11"/>
    <property type="match status" value="1"/>
</dbReference>
<gene>
    <name evidence="4" type="ORF">AFUS01_LOCUS4263</name>
</gene>
<keyword evidence="1" id="KW-0103">Bromodomain</keyword>
<dbReference type="Pfam" id="PF00439">
    <property type="entry name" value="Bromodomain"/>
    <property type="match status" value="1"/>
</dbReference>
<dbReference type="GO" id="GO:0009966">
    <property type="term" value="P:regulation of signal transduction"/>
    <property type="evidence" value="ECO:0007669"/>
    <property type="project" value="TreeGrafter"/>
</dbReference>
<reference evidence="4" key="1">
    <citation type="submission" date="2021-06" db="EMBL/GenBank/DDBJ databases">
        <authorList>
            <person name="Hodson N. C."/>
            <person name="Mongue J. A."/>
            <person name="Jaron S. K."/>
        </authorList>
    </citation>
    <scope>NUCLEOTIDE SEQUENCE</scope>
</reference>
<dbReference type="GO" id="GO:0003714">
    <property type="term" value="F:transcription corepressor activity"/>
    <property type="evidence" value="ECO:0007669"/>
    <property type="project" value="InterPro"/>
</dbReference>
<dbReference type="PROSITE" id="PS50014">
    <property type="entry name" value="BROMODOMAIN_2"/>
    <property type="match status" value="1"/>
</dbReference>
<feature type="domain" description="PWWP" evidence="3">
    <location>
        <begin position="355"/>
        <end position="406"/>
    </location>
</feature>
<organism evidence="4 5">
    <name type="scientific">Allacma fusca</name>
    <dbReference type="NCBI Taxonomy" id="39272"/>
    <lineage>
        <taxon>Eukaryota</taxon>
        <taxon>Metazoa</taxon>
        <taxon>Ecdysozoa</taxon>
        <taxon>Arthropoda</taxon>
        <taxon>Hexapoda</taxon>
        <taxon>Collembola</taxon>
        <taxon>Symphypleona</taxon>
        <taxon>Sminthuridae</taxon>
        <taxon>Allacma</taxon>
    </lineage>
</organism>
<dbReference type="Proteomes" id="UP000708208">
    <property type="component" value="Unassembled WGS sequence"/>
</dbReference>
<dbReference type="OrthoDB" id="6272564at2759"/>
<feature type="non-terminal residue" evidence="4">
    <location>
        <position position="432"/>
    </location>
</feature>
<evidence type="ECO:0000256" key="1">
    <source>
        <dbReference type="PROSITE-ProRule" id="PRU00035"/>
    </source>
</evidence>
<evidence type="ECO:0000313" key="4">
    <source>
        <dbReference type="EMBL" id="CAG7700544.1"/>
    </source>
</evidence>
<proteinExistence type="predicted"/>
<keyword evidence="5" id="KW-1185">Reference proteome</keyword>